<gene>
    <name evidence="1" type="ORF">SPRG_17216</name>
</gene>
<organism evidence="1 2">
    <name type="scientific">Saprolegnia parasitica (strain CBS 223.65)</name>
    <dbReference type="NCBI Taxonomy" id="695850"/>
    <lineage>
        <taxon>Eukaryota</taxon>
        <taxon>Sar</taxon>
        <taxon>Stramenopiles</taxon>
        <taxon>Oomycota</taxon>
        <taxon>Saprolegniomycetes</taxon>
        <taxon>Saprolegniales</taxon>
        <taxon>Saprolegniaceae</taxon>
        <taxon>Saprolegnia</taxon>
    </lineage>
</organism>
<sequence>MATTVHTCLHAYGWTTIYPALEAFLERWLTAREASGVSHLVTSLAGIFTGVTALCPPLRQAFVGEFVKMCWQHLLETTTPPMQHWILVDAYLMDTAPQHVRGNWLDVRLPPVLIGMVDGFLYGRSFASALARKQVSASKQLQQLPFGLVQAIASHPTLPQQRYLDVLATSINELVRTSVDVGRETPQAVSSSDLGNIMDALHRLGCINAALLTACRVISSPERVVAGLLLFLQLPAPPLPPSAQLAIAHFAESAAPTFHYTDHTQHDDVLSSFVDVIEVLTLTAPRDVLPFVTAWCAALPETLDATRSSLYPVVEMLYSRLKGKDLDLVVHLAGPCLAALLQGGALTPVPALNDFVLTAIEVDADHCDECAAFGVFLLDGHCMEFRCEYDDGPCKALEELVKAYPLELLLDQVDGSDDSASDSDDERSANFFIWKRAQPGGATIDDLIEYLHRSAQRQGDIARVAVLDEVLALHAAAMDVDAPAPKRPRHET</sequence>
<dbReference type="RefSeq" id="XP_012211956.1">
    <property type="nucleotide sequence ID" value="XM_012356566.1"/>
</dbReference>
<dbReference type="AlphaFoldDB" id="A0A067BRP9"/>
<name>A0A067BRP9_SAPPC</name>
<evidence type="ECO:0000313" key="2">
    <source>
        <dbReference type="Proteomes" id="UP000030745"/>
    </source>
</evidence>
<dbReference type="GeneID" id="24138773"/>
<reference evidence="1 2" key="1">
    <citation type="journal article" date="2013" name="PLoS Genet.">
        <title>Distinctive expansion of potential virulence genes in the genome of the oomycete fish pathogen Saprolegnia parasitica.</title>
        <authorList>
            <person name="Jiang R.H."/>
            <person name="de Bruijn I."/>
            <person name="Haas B.J."/>
            <person name="Belmonte R."/>
            <person name="Lobach L."/>
            <person name="Christie J."/>
            <person name="van den Ackerveken G."/>
            <person name="Bottin A."/>
            <person name="Bulone V."/>
            <person name="Diaz-Moreno S.M."/>
            <person name="Dumas B."/>
            <person name="Fan L."/>
            <person name="Gaulin E."/>
            <person name="Govers F."/>
            <person name="Grenville-Briggs L.J."/>
            <person name="Horner N.R."/>
            <person name="Levin J.Z."/>
            <person name="Mammella M."/>
            <person name="Meijer H.J."/>
            <person name="Morris P."/>
            <person name="Nusbaum C."/>
            <person name="Oome S."/>
            <person name="Phillips A.J."/>
            <person name="van Rooyen D."/>
            <person name="Rzeszutek E."/>
            <person name="Saraiva M."/>
            <person name="Secombes C.J."/>
            <person name="Seidl M.F."/>
            <person name="Snel B."/>
            <person name="Stassen J.H."/>
            <person name="Sykes S."/>
            <person name="Tripathy S."/>
            <person name="van den Berg H."/>
            <person name="Vega-Arreguin J.C."/>
            <person name="Wawra S."/>
            <person name="Young S.K."/>
            <person name="Zeng Q."/>
            <person name="Dieguez-Uribeondo J."/>
            <person name="Russ C."/>
            <person name="Tyler B.M."/>
            <person name="van West P."/>
        </authorList>
    </citation>
    <scope>NUCLEOTIDE SEQUENCE [LARGE SCALE GENOMIC DNA]</scope>
    <source>
        <strain evidence="1 2">CBS 223.65</strain>
    </source>
</reference>
<keyword evidence="2" id="KW-1185">Reference proteome</keyword>
<dbReference type="VEuPathDB" id="FungiDB:SPRG_17216"/>
<accession>A0A067BRP9</accession>
<dbReference type="KEGG" id="spar:SPRG_17216"/>
<dbReference type="OrthoDB" id="10487365at2759"/>
<dbReference type="EMBL" id="KK583694">
    <property type="protein sequence ID" value="KDO17337.1"/>
    <property type="molecule type" value="Genomic_DNA"/>
</dbReference>
<protein>
    <submittedName>
        <fullName evidence="1">Uncharacterized protein</fullName>
    </submittedName>
</protein>
<proteinExistence type="predicted"/>
<dbReference type="Proteomes" id="UP000030745">
    <property type="component" value="Unassembled WGS sequence"/>
</dbReference>
<evidence type="ECO:0000313" key="1">
    <source>
        <dbReference type="EMBL" id="KDO17337.1"/>
    </source>
</evidence>